<dbReference type="KEGG" id="soh:D1869_04920"/>
<accession>A0A650CFU2</accession>
<dbReference type="GeneID" id="42800562"/>
<dbReference type="RefSeq" id="WP_156014163.1">
    <property type="nucleotide sequence ID" value="NZ_CP045484.1"/>
</dbReference>
<keyword evidence="4" id="KW-1185">Reference proteome</keyword>
<organism evidence="3 4">
    <name type="scientific">Sulfurisphaera ohwakuensis</name>
    <dbReference type="NCBI Taxonomy" id="69656"/>
    <lineage>
        <taxon>Archaea</taxon>
        <taxon>Thermoproteota</taxon>
        <taxon>Thermoprotei</taxon>
        <taxon>Sulfolobales</taxon>
        <taxon>Sulfolobaceae</taxon>
        <taxon>Sulfurisphaera</taxon>
    </lineage>
</organism>
<evidence type="ECO:0000313" key="3">
    <source>
        <dbReference type="EMBL" id="QGR16608.1"/>
    </source>
</evidence>
<protein>
    <submittedName>
        <fullName evidence="3">Uncharacterized protein</fullName>
    </submittedName>
</protein>
<name>A0A650CFU2_SULOH</name>
<reference evidence="3 4" key="1">
    <citation type="submission" date="2019-10" db="EMBL/GenBank/DDBJ databases">
        <title>Genome Sequences from Six Type Strain Members of the Archaeal Family Sulfolobaceae: Acidianus ambivalens, Acidianus infernus, Metallosphaera prunae, Stygiolobus azoricus, Sulfolobus metallicus, and Sulfurisphaera ohwakuensis.</title>
        <authorList>
            <person name="Counts J.A."/>
            <person name="Kelly R.M."/>
        </authorList>
    </citation>
    <scope>NUCLEOTIDE SEQUENCE [LARGE SCALE GENOMIC DNA]</scope>
    <source>
        <strain evidence="3 4">TA-1</strain>
    </source>
</reference>
<evidence type="ECO:0000313" key="2">
    <source>
        <dbReference type="EMBL" id="MBB5255139.1"/>
    </source>
</evidence>
<dbReference type="Proteomes" id="UP000427373">
    <property type="component" value="Chromosome"/>
</dbReference>
<sequence length="112" mass="12174">MITTVVRSEETEIDIKKAIKTSLLMTFFLVAIPINSIMLTQAILAYVGYYIYSNYGPAAAFGYATFLQVSGITDALSTGIQDYGPEFFSQLLAGLGYGLMSFYISGDPVSLL</sequence>
<reference evidence="2 5" key="2">
    <citation type="submission" date="2020-08" db="EMBL/GenBank/DDBJ databases">
        <title>Genomic Encyclopedia of Type Strains, Phase IV (KMG-IV): sequencing the most valuable type-strain genomes for metagenomic binning, comparative biology and taxonomic classification.</title>
        <authorList>
            <person name="Goeker M."/>
        </authorList>
    </citation>
    <scope>NUCLEOTIDE SEQUENCE [LARGE SCALE GENOMIC DNA]</scope>
    <source>
        <strain evidence="2 5">DSM 12421</strain>
    </source>
</reference>
<evidence type="ECO:0000313" key="5">
    <source>
        <dbReference type="Proteomes" id="UP000582213"/>
    </source>
</evidence>
<feature type="transmembrane region" description="Helical" evidence="1">
    <location>
        <begin position="58"/>
        <end position="76"/>
    </location>
</feature>
<gene>
    <name evidence="3" type="ORF">D1869_04920</name>
    <name evidence="2" type="ORF">HNQ62_002914</name>
</gene>
<feature type="transmembrane region" description="Helical" evidence="1">
    <location>
        <begin position="88"/>
        <end position="106"/>
    </location>
</feature>
<dbReference type="EMBL" id="JACHFY010000045">
    <property type="protein sequence ID" value="MBB5255139.1"/>
    <property type="molecule type" value="Genomic_DNA"/>
</dbReference>
<dbReference type="Proteomes" id="UP000582213">
    <property type="component" value="Unassembled WGS sequence"/>
</dbReference>
<feature type="transmembrane region" description="Helical" evidence="1">
    <location>
        <begin position="23"/>
        <end position="52"/>
    </location>
</feature>
<keyword evidence="1" id="KW-0812">Transmembrane</keyword>
<dbReference type="EMBL" id="CP045484">
    <property type="protein sequence ID" value="QGR16608.1"/>
    <property type="molecule type" value="Genomic_DNA"/>
</dbReference>
<dbReference type="OrthoDB" id="378294at2157"/>
<keyword evidence="1" id="KW-1133">Transmembrane helix</keyword>
<evidence type="ECO:0000313" key="4">
    <source>
        <dbReference type="Proteomes" id="UP000427373"/>
    </source>
</evidence>
<dbReference type="AlphaFoldDB" id="A0A650CFU2"/>
<evidence type="ECO:0000256" key="1">
    <source>
        <dbReference type="SAM" id="Phobius"/>
    </source>
</evidence>
<keyword evidence="1" id="KW-0472">Membrane</keyword>
<proteinExistence type="predicted"/>